<sequence>VLEECGVPQATPHLLYTDSVNARAAVLNPLNSARTRMIDIRYKWIIESVKKKRLRIEHIPGEQMAADGFTK</sequence>
<protein>
    <submittedName>
        <fullName evidence="1">Uncharacterized protein</fullName>
    </submittedName>
</protein>
<organism evidence="1 2">
    <name type="scientific">Rhypophila decipiens</name>
    <dbReference type="NCBI Taxonomy" id="261697"/>
    <lineage>
        <taxon>Eukaryota</taxon>
        <taxon>Fungi</taxon>
        <taxon>Dikarya</taxon>
        <taxon>Ascomycota</taxon>
        <taxon>Pezizomycotina</taxon>
        <taxon>Sordariomycetes</taxon>
        <taxon>Sordariomycetidae</taxon>
        <taxon>Sordariales</taxon>
        <taxon>Naviculisporaceae</taxon>
        <taxon>Rhypophila</taxon>
    </lineage>
</organism>
<dbReference type="Proteomes" id="UP001301769">
    <property type="component" value="Unassembled WGS sequence"/>
</dbReference>
<evidence type="ECO:0000313" key="1">
    <source>
        <dbReference type="EMBL" id="KAK4206198.1"/>
    </source>
</evidence>
<reference evidence="1" key="1">
    <citation type="journal article" date="2023" name="Mol. Phylogenet. Evol.">
        <title>Genome-scale phylogeny and comparative genomics of the fungal order Sordariales.</title>
        <authorList>
            <person name="Hensen N."/>
            <person name="Bonometti L."/>
            <person name="Westerberg I."/>
            <person name="Brannstrom I.O."/>
            <person name="Guillou S."/>
            <person name="Cros-Aarteil S."/>
            <person name="Calhoun S."/>
            <person name="Haridas S."/>
            <person name="Kuo A."/>
            <person name="Mondo S."/>
            <person name="Pangilinan J."/>
            <person name="Riley R."/>
            <person name="LaButti K."/>
            <person name="Andreopoulos B."/>
            <person name="Lipzen A."/>
            <person name="Chen C."/>
            <person name="Yan M."/>
            <person name="Daum C."/>
            <person name="Ng V."/>
            <person name="Clum A."/>
            <person name="Steindorff A."/>
            <person name="Ohm R.A."/>
            <person name="Martin F."/>
            <person name="Silar P."/>
            <person name="Natvig D.O."/>
            <person name="Lalanne C."/>
            <person name="Gautier V."/>
            <person name="Ament-Velasquez S.L."/>
            <person name="Kruys A."/>
            <person name="Hutchinson M.I."/>
            <person name="Powell A.J."/>
            <person name="Barry K."/>
            <person name="Miller A.N."/>
            <person name="Grigoriev I.V."/>
            <person name="Debuchy R."/>
            <person name="Gladieux P."/>
            <person name="Hiltunen Thoren M."/>
            <person name="Johannesson H."/>
        </authorList>
    </citation>
    <scope>NUCLEOTIDE SEQUENCE</scope>
    <source>
        <strain evidence="1">PSN293</strain>
    </source>
</reference>
<accession>A0AAN7B0B2</accession>
<feature type="non-terminal residue" evidence="1">
    <location>
        <position position="71"/>
    </location>
</feature>
<reference evidence="1" key="2">
    <citation type="submission" date="2023-05" db="EMBL/GenBank/DDBJ databases">
        <authorList>
            <consortium name="Lawrence Berkeley National Laboratory"/>
            <person name="Steindorff A."/>
            <person name="Hensen N."/>
            <person name="Bonometti L."/>
            <person name="Westerberg I."/>
            <person name="Brannstrom I.O."/>
            <person name="Guillou S."/>
            <person name="Cros-Aarteil S."/>
            <person name="Calhoun S."/>
            <person name="Haridas S."/>
            <person name="Kuo A."/>
            <person name="Mondo S."/>
            <person name="Pangilinan J."/>
            <person name="Riley R."/>
            <person name="Labutti K."/>
            <person name="Andreopoulos B."/>
            <person name="Lipzen A."/>
            <person name="Chen C."/>
            <person name="Yanf M."/>
            <person name="Daum C."/>
            <person name="Ng V."/>
            <person name="Clum A."/>
            <person name="Ohm R."/>
            <person name="Martin F."/>
            <person name="Silar P."/>
            <person name="Natvig D."/>
            <person name="Lalanne C."/>
            <person name="Gautier V."/>
            <person name="Ament-Velasquez S.L."/>
            <person name="Kruys A."/>
            <person name="Hutchinson M.I."/>
            <person name="Powell A.J."/>
            <person name="Barry K."/>
            <person name="Miller A.N."/>
            <person name="Grigoriev I.V."/>
            <person name="Debuchy R."/>
            <person name="Gladieux P."/>
            <person name="Thoren M.H."/>
            <person name="Johannesson H."/>
        </authorList>
    </citation>
    <scope>NUCLEOTIDE SEQUENCE</scope>
    <source>
        <strain evidence="1">PSN293</strain>
    </source>
</reference>
<feature type="non-terminal residue" evidence="1">
    <location>
        <position position="1"/>
    </location>
</feature>
<keyword evidence="2" id="KW-1185">Reference proteome</keyword>
<name>A0AAN7B0B2_9PEZI</name>
<evidence type="ECO:0000313" key="2">
    <source>
        <dbReference type="Proteomes" id="UP001301769"/>
    </source>
</evidence>
<proteinExistence type="predicted"/>
<dbReference type="EMBL" id="MU858474">
    <property type="protein sequence ID" value="KAK4206198.1"/>
    <property type="molecule type" value="Genomic_DNA"/>
</dbReference>
<dbReference type="CDD" id="cd09272">
    <property type="entry name" value="RNase_HI_RT_Ty1"/>
    <property type="match status" value="1"/>
</dbReference>
<comment type="caution">
    <text evidence="1">The sequence shown here is derived from an EMBL/GenBank/DDBJ whole genome shotgun (WGS) entry which is preliminary data.</text>
</comment>
<gene>
    <name evidence="1" type="ORF">QBC37DRAFT_266969</name>
</gene>
<dbReference type="AlphaFoldDB" id="A0AAN7B0B2"/>